<comment type="caution">
    <text evidence="1">The sequence shown here is derived from an EMBL/GenBank/DDBJ whole genome shotgun (WGS) entry which is preliminary data.</text>
</comment>
<dbReference type="EMBL" id="JAMZIH010003519">
    <property type="protein sequence ID" value="KAJ1676774.1"/>
    <property type="molecule type" value="Genomic_DNA"/>
</dbReference>
<keyword evidence="2" id="KW-1185">Reference proteome</keyword>
<accession>A0ACC1HQY8</accession>
<sequence>LTPLAPTEGRAAPLPPNTIGHLESHIFDSYIYDYLINPRGNIEDTPHEYIIEVLLPHIRADEVGVRGMPCDTSGRHFVIIDATVRYCYPLTSSPQLVPADRQHLHQQRRTRRVLRGIREHTLDSLDFNLPITVPGPYLANMVTWVYADHVLAIFAPKVLRSRRQ</sequence>
<dbReference type="Proteomes" id="UP001145114">
    <property type="component" value="Unassembled WGS sequence"/>
</dbReference>
<reference evidence="1" key="1">
    <citation type="submission" date="2022-06" db="EMBL/GenBank/DDBJ databases">
        <title>Phylogenomic reconstructions and comparative analyses of Kickxellomycotina fungi.</title>
        <authorList>
            <person name="Reynolds N.K."/>
            <person name="Stajich J.E."/>
            <person name="Barry K."/>
            <person name="Grigoriev I.V."/>
            <person name="Crous P."/>
            <person name="Smith M.E."/>
        </authorList>
    </citation>
    <scope>NUCLEOTIDE SEQUENCE</scope>
    <source>
        <strain evidence="1">RSA 2271</strain>
    </source>
</reference>
<feature type="non-terminal residue" evidence="1">
    <location>
        <position position="1"/>
    </location>
</feature>
<proteinExistence type="predicted"/>
<gene>
    <name evidence="1" type="ORF">EV182_007529</name>
</gene>
<feature type="non-terminal residue" evidence="1">
    <location>
        <position position="164"/>
    </location>
</feature>
<evidence type="ECO:0000313" key="2">
    <source>
        <dbReference type="Proteomes" id="UP001145114"/>
    </source>
</evidence>
<protein>
    <submittedName>
        <fullName evidence="1">Uncharacterized protein</fullName>
    </submittedName>
</protein>
<name>A0ACC1HQY8_9FUNG</name>
<evidence type="ECO:0000313" key="1">
    <source>
        <dbReference type="EMBL" id="KAJ1676774.1"/>
    </source>
</evidence>
<organism evidence="1 2">
    <name type="scientific">Spiromyces aspiralis</name>
    <dbReference type="NCBI Taxonomy" id="68401"/>
    <lineage>
        <taxon>Eukaryota</taxon>
        <taxon>Fungi</taxon>
        <taxon>Fungi incertae sedis</taxon>
        <taxon>Zoopagomycota</taxon>
        <taxon>Kickxellomycotina</taxon>
        <taxon>Kickxellomycetes</taxon>
        <taxon>Kickxellales</taxon>
        <taxon>Kickxellaceae</taxon>
        <taxon>Spiromyces</taxon>
    </lineage>
</organism>